<evidence type="ECO:0000256" key="5">
    <source>
        <dbReference type="ARBA" id="ARBA00022692"/>
    </source>
</evidence>
<name>A0A5J6MEB1_9PROT</name>
<evidence type="ECO:0000313" key="10">
    <source>
        <dbReference type="Proteomes" id="UP000326202"/>
    </source>
</evidence>
<feature type="transmembrane region" description="Helical" evidence="8">
    <location>
        <begin position="27"/>
        <end position="49"/>
    </location>
</feature>
<feature type="transmembrane region" description="Helical" evidence="8">
    <location>
        <begin position="326"/>
        <end position="346"/>
    </location>
</feature>
<feature type="transmembrane region" description="Helical" evidence="8">
    <location>
        <begin position="91"/>
        <end position="113"/>
    </location>
</feature>
<dbReference type="Proteomes" id="UP000326202">
    <property type="component" value="Chromosome"/>
</dbReference>
<keyword evidence="5 8" id="KW-0812">Transmembrane</keyword>
<evidence type="ECO:0000256" key="2">
    <source>
        <dbReference type="ARBA" id="ARBA00022475"/>
    </source>
</evidence>
<dbReference type="PANTHER" id="PTHR33908:SF11">
    <property type="entry name" value="MEMBRANE PROTEIN"/>
    <property type="match status" value="1"/>
</dbReference>
<protein>
    <submittedName>
        <fullName evidence="9">Uncharacterized protein</fullName>
    </submittedName>
</protein>
<reference evidence="9 10" key="1">
    <citation type="submission" date="2019-08" db="EMBL/GenBank/DDBJ databases">
        <title>Hyperibacter terrae gen. nov., sp. nov. and Hyperibacter viscosus sp. nov., two new members in the family Rhodospirillaceae isolated from the rhizosphere of Hypericum perforatum.</title>
        <authorList>
            <person name="Noviana Z."/>
        </authorList>
    </citation>
    <scope>NUCLEOTIDE SEQUENCE [LARGE SCALE GENOMIC DNA]</scope>
    <source>
        <strain evidence="9 10">R5913</strain>
    </source>
</reference>
<organism evidence="9 10">
    <name type="scientific">Hypericibacter terrae</name>
    <dbReference type="NCBI Taxonomy" id="2602015"/>
    <lineage>
        <taxon>Bacteria</taxon>
        <taxon>Pseudomonadati</taxon>
        <taxon>Pseudomonadota</taxon>
        <taxon>Alphaproteobacteria</taxon>
        <taxon>Rhodospirillales</taxon>
        <taxon>Dongiaceae</taxon>
        <taxon>Hypericibacter</taxon>
    </lineage>
</organism>
<proteinExistence type="predicted"/>
<feature type="transmembrane region" description="Helical" evidence="8">
    <location>
        <begin position="358"/>
        <end position="375"/>
    </location>
</feature>
<dbReference type="KEGG" id="htq:FRZ44_10800"/>
<dbReference type="OrthoDB" id="7714635at2"/>
<sequence>MSEAVTPVSALPHPAGVSGRIALRARLLLVGALAFALGLKLVLIFRININWDEFYYLSFVQDYLRGSVSDRFQTIHVHFFSWLPAVAESEIGQILIARAVMACCAIGSALLLLGIARRFLSREAALFGVLGYLSTTAVIEHGTSFRTDSIATLLVLLSLFLVLRKPGGPRGAAFAGVALAVAMLVTIKTAFYVALIGPVIWCLGAGSRDRVRLALAFGLSFGLVLGGLYMLHVFSLAQPAIGGATGYLRGTAAKVFLEDGPMPRWPELLVDIAQNPLYWFLAVQGAVIAWRAARARDTDGGWERWLPLLLAVPILTPLIYRNAFAYYYAFILPPAAILVGLVYDRIRQSASDARQLRSLRLLALLIVFQIGILLLRTTANLPDAIGPQRGTLDVVHAVFPEPVPYIDGYGVVSGFPRAGFFMSSWGVDKYRDAGEPVFRDLVAKAQPPLLLADSPSLYGALVPGVTVVPERALLPEDVAFLQANYLQHWGMIFVAGKDLDLPVSGDATEFEIAIGGDYRLESDAPLLIDGIMRRPGDVVTLAIGIHSIDADPGTIHVNLRWAAALPPPPGEPTDLWTFFSASQ</sequence>
<dbReference type="PANTHER" id="PTHR33908">
    <property type="entry name" value="MANNOSYLTRANSFERASE YKCB-RELATED"/>
    <property type="match status" value="1"/>
</dbReference>
<keyword evidence="3" id="KW-0328">Glycosyltransferase</keyword>
<evidence type="ECO:0000313" key="9">
    <source>
        <dbReference type="EMBL" id="QEX15793.1"/>
    </source>
</evidence>
<keyword evidence="7 8" id="KW-0472">Membrane</keyword>
<evidence type="ECO:0000256" key="8">
    <source>
        <dbReference type="SAM" id="Phobius"/>
    </source>
</evidence>
<keyword evidence="6 8" id="KW-1133">Transmembrane helix</keyword>
<feature type="transmembrane region" description="Helical" evidence="8">
    <location>
        <begin position="145"/>
        <end position="163"/>
    </location>
</feature>
<feature type="transmembrane region" description="Helical" evidence="8">
    <location>
        <begin position="175"/>
        <end position="201"/>
    </location>
</feature>
<dbReference type="GO" id="GO:0009103">
    <property type="term" value="P:lipopolysaccharide biosynthetic process"/>
    <property type="evidence" value="ECO:0007669"/>
    <property type="project" value="UniProtKB-ARBA"/>
</dbReference>
<dbReference type="GO" id="GO:0005886">
    <property type="term" value="C:plasma membrane"/>
    <property type="evidence" value="ECO:0007669"/>
    <property type="project" value="UniProtKB-SubCell"/>
</dbReference>
<evidence type="ECO:0000256" key="6">
    <source>
        <dbReference type="ARBA" id="ARBA00022989"/>
    </source>
</evidence>
<dbReference type="InterPro" id="IPR050297">
    <property type="entry name" value="LipidA_mod_glycosyltrf_83"/>
</dbReference>
<evidence type="ECO:0000256" key="4">
    <source>
        <dbReference type="ARBA" id="ARBA00022679"/>
    </source>
</evidence>
<gene>
    <name evidence="9" type="ORF">FRZ44_10800</name>
</gene>
<feature type="transmembrane region" description="Helical" evidence="8">
    <location>
        <begin position="213"/>
        <end position="233"/>
    </location>
</feature>
<evidence type="ECO:0000256" key="7">
    <source>
        <dbReference type="ARBA" id="ARBA00023136"/>
    </source>
</evidence>
<evidence type="ECO:0000256" key="1">
    <source>
        <dbReference type="ARBA" id="ARBA00004651"/>
    </source>
</evidence>
<dbReference type="AlphaFoldDB" id="A0A5J6MEB1"/>
<dbReference type="EMBL" id="CP042906">
    <property type="protein sequence ID" value="QEX15793.1"/>
    <property type="molecule type" value="Genomic_DNA"/>
</dbReference>
<dbReference type="RefSeq" id="WP_151176215.1">
    <property type="nucleotide sequence ID" value="NZ_CP042906.1"/>
</dbReference>
<comment type="subcellular location">
    <subcellularLocation>
        <location evidence="1">Cell membrane</location>
        <topology evidence="1">Multi-pass membrane protein</topology>
    </subcellularLocation>
</comment>
<keyword evidence="4" id="KW-0808">Transferase</keyword>
<accession>A0A5J6MEB1</accession>
<evidence type="ECO:0000256" key="3">
    <source>
        <dbReference type="ARBA" id="ARBA00022676"/>
    </source>
</evidence>
<dbReference type="GO" id="GO:0016763">
    <property type="term" value="F:pentosyltransferase activity"/>
    <property type="evidence" value="ECO:0007669"/>
    <property type="project" value="TreeGrafter"/>
</dbReference>
<keyword evidence="10" id="KW-1185">Reference proteome</keyword>
<keyword evidence="2" id="KW-1003">Cell membrane</keyword>